<sequence>MDLPRTPSFRLDGRRALVTGAGRGIGLALAAALAQAGAEVTLAARSGEEIEAAAIAIQKAGGAATAAVLDVTDMAAVHSFFAERPAFHILVNNAGTNRPMTMQQVSEADYDAVLDLNLKAAFFLTQQAVRAMIDEEIAGSLIHIGSQMGHVGGPNRSLYCASKWAIEGMNKAFALDLASHRIRSNTIAPTFIATPMTKPFFDDPDFMRSVLDKIKLGRLGTVEDLMGAVVFLASDASSLVTGTSIIVDGGWTAD</sequence>
<evidence type="ECO:0000313" key="3">
    <source>
        <dbReference type="Proteomes" id="UP000182063"/>
    </source>
</evidence>
<dbReference type="PANTHER" id="PTHR42760">
    <property type="entry name" value="SHORT-CHAIN DEHYDROGENASES/REDUCTASES FAMILY MEMBER"/>
    <property type="match status" value="1"/>
</dbReference>
<organism evidence="2 3">
    <name type="scientific">Tardibacter chloracetimidivorans</name>
    <dbReference type="NCBI Taxonomy" id="1921510"/>
    <lineage>
        <taxon>Bacteria</taxon>
        <taxon>Pseudomonadati</taxon>
        <taxon>Pseudomonadota</taxon>
        <taxon>Alphaproteobacteria</taxon>
        <taxon>Sphingomonadales</taxon>
        <taxon>Sphingomonadaceae</taxon>
        <taxon>Tardibacter</taxon>
    </lineage>
</organism>
<dbReference type="GO" id="GO:0016616">
    <property type="term" value="F:oxidoreductase activity, acting on the CH-OH group of donors, NAD or NADP as acceptor"/>
    <property type="evidence" value="ECO:0007669"/>
    <property type="project" value="TreeGrafter"/>
</dbReference>
<gene>
    <name evidence="2" type="ORF">BSL82_11020</name>
</gene>
<comment type="similarity">
    <text evidence="1">Belongs to the short-chain dehydrogenases/reductases (SDR) family.</text>
</comment>
<dbReference type="InterPro" id="IPR036291">
    <property type="entry name" value="NAD(P)-bd_dom_sf"/>
</dbReference>
<dbReference type="AlphaFoldDB" id="A0A1L3ZW11"/>
<dbReference type="Gene3D" id="3.40.50.720">
    <property type="entry name" value="NAD(P)-binding Rossmann-like Domain"/>
    <property type="match status" value="1"/>
</dbReference>
<dbReference type="KEGG" id="sphj:BSL82_11020"/>
<dbReference type="Proteomes" id="UP000182063">
    <property type="component" value="Chromosome"/>
</dbReference>
<proteinExistence type="inferred from homology"/>
<protein>
    <submittedName>
        <fullName evidence="2">3-oxoacyl-ACP reductase</fullName>
    </submittedName>
</protein>
<dbReference type="Pfam" id="PF13561">
    <property type="entry name" value="adh_short_C2"/>
    <property type="match status" value="1"/>
</dbReference>
<dbReference type="PRINTS" id="PR00080">
    <property type="entry name" value="SDRFAMILY"/>
</dbReference>
<reference evidence="3" key="1">
    <citation type="submission" date="2016-11" db="EMBL/GenBank/DDBJ databases">
        <title>Complete Genome Sequence of alachlor-degrading Sphingomonas sp. strain JJ-A5.</title>
        <authorList>
            <person name="Lee H."/>
            <person name="Ka J.-O."/>
        </authorList>
    </citation>
    <scope>NUCLEOTIDE SEQUENCE [LARGE SCALE GENOMIC DNA]</scope>
    <source>
        <strain evidence="3">JJ-A5</strain>
    </source>
</reference>
<dbReference type="InterPro" id="IPR002347">
    <property type="entry name" value="SDR_fam"/>
</dbReference>
<dbReference type="EMBL" id="CP018221">
    <property type="protein sequence ID" value="API59780.1"/>
    <property type="molecule type" value="Genomic_DNA"/>
</dbReference>
<dbReference type="RefSeq" id="WP_072597572.1">
    <property type="nucleotide sequence ID" value="NZ_CP018221.1"/>
</dbReference>
<evidence type="ECO:0000313" key="2">
    <source>
        <dbReference type="EMBL" id="API59780.1"/>
    </source>
</evidence>
<dbReference type="PRINTS" id="PR00081">
    <property type="entry name" value="GDHRDH"/>
</dbReference>
<keyword evidence="3" id="KW-1185">Reference proteome</keyword>
<dbReference type="InterPro" id="IPR020904">
    <property type="entry name" value="Sc_DH/Rdtase_CS"/>
</dbReference>
<dbReference type="FunFam" id="3.40.50.720:FF:000084">
    <property type="entry name" value="Short-chain dehydrogenase reductase"/>
    <property type="match status" value="1"/>
</dbReference>
<evidence type="ECO:0000256" key="1">
    <source>
        <dbReference type="ARBA" id="ARBA00006484"/>
    </source>
</evidence>
<dbReference type="SUPFAM" id="SSF51735">
    <property type="entry name" value="NAD(P)-binding Rossmann-fold domains"/>
    <property type="match status" value="1"/>
</dbReference>
<dbReference type="PROSITE" id="PS00061">
    <property type="entry name" value="ADH_SHORT"/>
    <property type="match status" value="1"/>
</dbReference>
<dbReference type="OrthoDB" id="7255009at2"/>
<dbReference type="STRING" id="1921510.BSL82_11020"/>
<accession>A0A1L3ZW11</accession>
<name>A0A1L3ZW11_9SPHN</name>